<accession>A0A223KVP1</accession>
<evidence type="ECO:0000313" key="3">
    <source>
        <dbReference type="EMBL" id="AST93549.1"/>
    </source>
</evidence>
<dbReference type="Gene3D" id="1.10.287.1490">
    <property type="match status" value="1"/>
</dbReference>
<name>A0A223KVP1_9BACI</name>
<dbReference type="RefSeq" id="WP_066415069.1">
    <property type="nucleotide sequence ID" value="NZ_CP018866.1"/>
</dbReference>
<evidence type="ECO:0000256" key="1">
    <source>
        <dbReference type="ARBA" id="ARBA00022729"/>
    </source>
</evidence>
<dbReference type="NCBIfam" id="NF038353">
    <property type="entry name" value="FxLYD_dom"/>
    <property type="match status" value="1"/>
</dbReference>
<dbReference type="KEGG" id="bcoh:BC6307_20905"/>
<evidence type="ECO:0000256" key="2">
    <source>
        <dbReference type="SAM" id="Coils"/>
    </source>
</evidence>
<dbReference type="AlphaFoldDB" id="A0A223KVP1"/>
<dbReference type="InterPro" id="IPR012640">
    <property type="entry name" value="Membr_lipoprot_lipid_attach_CS"/>
</dbReference>
<sequence>MKKLIMIFSIVFILTGCNSDLKASVESLQSEVTQSQSALDEKSNEITELKQQIKDLENLLDEKDDQIIELEENSSETLEQELLDTKQQLVEKDKEIRSLQSEIKELLPYKETVTAAQEEQKEAAENRDSPIVIEITDFGAGASNVLMRVEGELKNISDLTLRSIELRATFKDANGNIIDSSTSYAGSGGLQPNALTKFSTSVRYDARIENVLVELVNYRTE</sequence>
<keyword evidence="2" id="KW-0175">Coiled coil</keyword>
<feature type="coiled-coil region" evidence="2">
    <location>
        <begin position="25"/>
        <end position="102"/>
    </location>
</feature>
<dbReference type="Pfam" id="PF08139">
    <property type="entry name" value="LPAM_1"/>
    <property type="match status" value="1"/>
</dbReference>
<protein>
    <submittedName>
        <fullName evidence="3">Uncharacterized protein</fullName>
    </submittedName>
</protein>
<dbReference type="STRING" id="1314751.GCA_001591425_01861"/>
<dbReference type="InterPro" id="IPR047676">
    <property type="entry name" value="FxLYD_dom"/>
</dbReference>
<evidence type="ECO:0000313" key="4">
    <source>
        <dbReference type="Proteomes" id="UP000215224"/>
    </source>
</evidence>
<dbReference type="Proteomes" id="UP000215224">
    <property type="component" value="Chromosome"/>
</dbReference>
<dbReference type="EMBL" id="CP018866">
    <property type="protein sequence ID" value="AST93549.1"/>
    <property type="molecule type" value="Genomic_DNA"/>
</dbReference>
<keyword evidence="1" id="KW-0732">Signal</keyword>
<reference evidence="3 4" key="1">
    <citation type="submission" date="2016-12" db="EMBL/GenBank/DDBJ databases">
        <title>The whole genome sequencing and assembly of Bacillus cohnii DSM 6307T strain.</title>
        <authorList>
            <person name="Lee Y.-J."/>
            <person name="Yi H."/>
            <person name="Bahn Y.-S."/>
            <person name="Kim J.F."/>
            <person name="Lee D.-W."/>
        </authorList>
    </citation>
    <scope>NUCLEOTIDE SEQUENCE [LARGE SCALE GENOMIC DNA]</scope>
    <source>
        <strain evidence="3 4">DSM 6307</strain>
    </source>
</reference>
<dbReference type="PROSITE" id="PS51257">
    <property type="entry name" value="PROKAR_LIPOPROTEIN"/>
    <property type="match status" value="1"/>
</dbReference>
<keyword evidence="4" id="KW-1185">Reference proteome</keyword>
<organism evidence="3 4">
    <name type="scientific">Sutcliffiella cohnii</name>
    <dbReference type="NCBI Taxonomy" id="33932"/>
    <lineage>
        <taxon>Bacteria</taxon>
        <taxon>Bacillati</taxon>
        <taxon>Bacillota</taxon>
        <taxon>Bacilli</taxon>
        <taxon>Bacillales</taxon>
        <taxon>Bacillaceae</taxon>
        <taxon>Sutcliffiella</taxon>
    </lineage>
</organism>
<gene>
    <name evidence="3" type="ORF">BC6307_20905</name>
</gene>
<proteinExistence type="predicted"/>